<feature type="non-terminal residue" evidence="3">
    <location>
        <position position="94"/>
    </location>
</feature>
<name>A0A8J9U5I3_9NEOP</name>
<dbReference type="Gene3D" id="6.10.250.1060">
    <property type="match status" value="1"/>
</dbReference>
<accession>A0A8J9U5I3</accession>
<dbReference type="OrthoDB" id="285793at2759"/>
<evidence type="ECO:0000313" key="3">
    <source>
        <dbReference type="EMBL" id="CAH0714276.1"/>
    </source>
</evidence>
<dbReference type="EMBL" id="OV170221">
    <property type="protein sequence ID" value="CAH0714276.1"/>
    <property type="molecule type" value="Genomic_DNA"/>
</dbReference>
<feature type="region of interest" description="Disordered" evidence="2">
    <location>
        <begin position="73"/>
        <end position="94"/>
    </location>
</feature>
<feature type="coiled-coil region" evidence="1">
    <location>
        <begin position="17"/>
        <end position="58"/>
    </location>
</feature>
<dbReference type="AlphaFoldDB" id="A0A8J9U5I3"/>
<evidence type="ECO:0000256" key="2">
    <source>
        <dbReference type="SAM" id="MobiDB-lite"/>
    </source>
</evidence>
<sequence>MCIIQNKNQKKCYCILIKSLLIETAALRHEVAKIQEKIKIVKEERKCLRRKLSEYKKKADKIISYYSQKPLNISNEPRTKSKKRRSTEEVIKNA</sequence>
<proteinExistence type="predicted"/>
<protein>
    <submittedName>
        <fullName evidence="3">Uncharacterized protein</fullName>
    </submittedName>
</protein>
<organism evidence="3 4">
    <name type="scientific">Brenthis ino</name>
    <name type="common">lesser marbled fritillary</name>
    <dbReference type="NCBI Taxonomy" id="405034"/>
    <lineage>
        <taxon>Eukaryota</taxon>
        <taxon>Metazoa</taxon>
        <taxon>Ecdysozoa</taxon>
        <taxon>Arthropoda</taxon>
        <taxon>Hexapoda</taxon>
        <taxon>Insecta</taxon>
        <taxon>Pterygota</taxon>
        <taxon>Neoptera</taxon>
        <taxon>Endopterygota</taxon>
        <taxon>Lepidoptera</taxon>
        <taxon>Glossata</taxon>
        <taxon>Ditrysia</taxon>
        <taxon>Papilionoidea</taxon>
        <taxon>Nymphalidae</taxon>
        <taxon>Heliconiinae</taxon>
        <taxon>Argynnini</taxon>
        <taxon>Brenthis</taxon>
    </lineage>
</organism>
<evidence type="ECO:0000256" key="1">
    <source>
        <dbReference type="SAM" id="Coils"/>
    </source>
</evidence>
<evidence type="ECO:0000313" key="4">
    <source>
        <dbReference type="Proteomes" id="UP000838878"/>
    </source>
</evidence>
<reference evidence="3" key="1">
    <citation type="submission" date="2021-12" db="EMBL/GenBank/DDBJ databases">
        <authorList>
            <person name="Martin H S."/>
        </authorList>
    </citation>
    <scope>NUCLEOTIDE SEQUENCE</scope>
</reference>
<keyword evidence="1" id="KW-0175">Coiled coil</keyword>
<gene>
    <name evidence="3" type="ORF">BINO364_LOCUS1348</name>
</gene>
<keyword evidence="4" id="KW-1185">Reference proteome</keyword>
<dbReference type="Proteomes" id="UP000838878">
    <property type="component" value="Chromosome 1"/>
</dbReference>